<evidence type="ECO:0000256" key="1">
    <source>
        <dbReference type="ARBA" id="ARBA00010609"/>
    </source>
</evidence>
<evidence type="ECO:0000256" key="5">
    <source>
        <dbReference type="SAM" id="SignalP"/>
    </source>
</evidence>
<dbReference type="InterPro" id="IPR008972">
    <property type="entry name" value="Cupredoxin"/>
</dbReference>
<dbReference type="PROSITE" id="PS00080">
    <property type="entry name" value="MULTICOPPER_OXIDASE2"/>
    <property type="match status" value="1"/>
</dbReference>
<dbReference type="EMBL" id="JAFEKC020000001">
    <property type="protein sequence ID" value="KAK0516994.1"/>
    <property type="molecule type" value="Genomic_DNA"/>
</dbReference>
<dbReference type="AlphaFoldDB" id="A0AA39RAP5"/>
<evidence type="ECO:0000313" key="9">
    <source>
        <dbReference type="EMBL" id="KAK0516994.1"/>
    </source>
</evidence>
<dbReference type="FunFam" id="2.60.40.420:FF:000021">
    <property type="entry name" value="Extracellular dihydrogeodin oxidase/laccase"/>
    <property type="match status" value="1"/>
</dbReference>
<dbReference type="SUPFAM" id="SSF49503">
    <property type="entry name" value="Cupredoxins"/>
    <property type="match status" value="3"/>
</dbReference>
<feature type="chain" id="PRO_5041236426" description="Laccase" evidence="5">
    <location>
        <begin position="21"/>
        <end position="602"/>
    </location>
</feature>
<dbReference type="PANTHER" id="PTHR11709">
    <property type="entry name" value="MULTI-COPPER OXIDASE"/>
    <property type="match status" value="1"/>
</dbReference>
<dbReference type="Pfam" id="PF00394">
    <property type="entry name" value="Cu-oxidase"/>
    <property type="match status" value="1"/>
</dbReference>
<name>A0AA39RAP5_9LECA</name>
<dbReference type="InterPro" id="IPR033138">
    <property type="entry name" value="Cu_oxidase_CS"/>
</dbReference>
<keyword evidence="2" id="KW-0479">Metal-binding</keyword>
<gene>
    <name evidence="9" type="ORF">JMJ35_000149</name>
</gene>
<dbReference type="GO" id="GO:0005507">
    <property type="term" value="F:copper ion binding"/>
    <property type="evidence" value="ECO:0007669"/>
    <property type="project" value="InterPro"/>
</dbReference>
<dbReference type="InterPro" id="IPR011707">
    <property type="entry name" value="Cu-oxidase-like_N"/>
</dbReference>
<keyword evidence="5" id="KW-0732">Signal</keyword>
<dbReference type="InterPro" id="IPR001117">
    <property type="entry name" value="Cu-oxidase_2nd"/>
</dbReference>
<dbReference type="PROSITE" id="PS00079">
    <property type="entry name" value="MULTICOPPER_OXIDASE1"/>
    <property type="match status" value="1"/>
</dbReference>
<evidence type="ECO:0000259" key="8">
    <source>
        <dbReference type="Pfam" id="PF07732"/>
    </source>
</evidence>
<dbReference type="Pfam" id="PF07731">
    <property type="entry name" value="Cu-oxidase_2"/>
    <property type="match status" value="1"/>
</dbReference>
<feature type="signal peptide" evidence="5">
    <location>
        <begin position="1"/>
        <end position="20"/>
    </location>
</feature>
<dbReference type="GO" id="GO:0016491">
    <property type="term" value="F:oxidoreductase activity"/>
    <property type="evidence" value="ECO:0007669"/>
    <property type="project" value="UniProtKB-KW"/>
</dbReference>
<dbReference type="CDD" id="cd13880">
    <property type="entry name" value="CuRO_2_MaLCC_like"/>
    <property type="match status" value="1"/>
</dbReference>
<evidence type="ECO:0000259" key="7">
    <source>
        <dbReference type="Pfam" id="PF07731"/>
    </source>
</evidence>
<dbReference type="InterPro" id="IPR002355">
    <property type="entry name" value="Cu_oxidase_Cu_BS"/>
</dbReference>
<comment type="caution">
    <text evidence="9">The sequence shown here is derived from an EMBL/GenBank/DDBJ whole genome shotgun (WGS) entry which is preliminary data.</text>
</comment>
<evidence type="ECO:0000313" key="10">
    <source>
        <dbReference type="Proteomes" id="UP001166286"/>
    </source>
</evidence>
<evidence type="ECO:0000256" key="2">
    <source>
        <dbReference type="ARBA" id="ARBA00022723"/>
    </source>
</evidence>
<dbReference type="Pfam" id="PF07732">
    <property type="entry name" value="Cu-oxidase_3"/>
    <property type="match status" value="1"/>
</dbReference>
<keyword evidence="4" id="KW-0186">Copper</keyword>
<organism evidence="9 10">
    <name type="scientific">Cladonia borealis</name>
    <dbReference type="NCBI Taxonomy" id="184061"/>
    <lineage>
        <taxon>Eukaryota</taxon>
        <taxon>Fungi</taxon>
        <taxon>Dikarya</taxon>
        <taxon>Ascomycota</taxon>
        <taxon>Pezizomycotina</taxon>
        <taxon>Lecanoromycetes</taxon>
        <taxon>OSLEUM clade</taxon>
        <taxon>Lecanoromycetidae</taxon>
        <taxon>Lecanorales</taxon>
        <taxon>Lecanorineae</taxon>
        <taxon>Cladoniaceae</taxon>
        <taxon>Cladonia</taxon>
    </lineage>
</organism>
<evidence type="ECO:0000256" key="3">
    <source>
        <dbReference type="ARBA" id="ARBA00023002"/>
    </source>
</evidence>
<dbReference type="InterPro" id="IPR011706">
    <property type="entry name" value="Cu-oxidase_C"/>
</dbReference>
<keyword evidence="10" id="KW-1185">Reference proteome</keyword>
<feature type="domain" description="Plastocyanin-like" evidence="6">
    <location>
        <begin position="207"/>
        <end position="353"/>
    </location>
</feature>
<dbReference type="FunFam" id="2.60.40.420:FF:000045">
    <property type="entry name" value="Laccase 2"/>
    <property type="match status" value="1"/>
</dbReference>
<dbReference type="PANTHER" id="PTHR11709:SF145">
    <property type="entry name" value="LCC1"/>
    <property type="match status" value="1"/>
</dbReference>
<proteinExistence type="inferred from homology"/>
<dbReference type="Proteomes" id="UP001166286">
    <property type="component" value="Unassembled WGS sequence"/>
</dbReference>
<sequence length="602" mass="67623">MPYIRWLFAVCYLTTTQALAQNQLDDTSQLGLLNAPTYSPFLTNNPLPNGYPWGNRTANDSNPYTDVPDTNVIRYYNFTISRGQAAPDGYVTNVIVVNDQFPGPLIEANWGDWIEVSMTNNISGPEEGTALHWHGLMQSTTPWFDGVPSVGQCPVAPGASFTYRFRADQYGTSWYHSHYSSQYAGGILGPMIIHGPSNYDYDIDLGPVFLQDWFHKDYFTIVEQLESVTPTPNEPNNFNISNWRQYADSNLINGKGNYSCALANNSQGCTNNAPLAQFRFQQGKKHRLRLINSGAAATQLFSIDGHNLTVIANDYVQLVPYTTQHVFLAAGQRTDVIVEATGNINSSYWMRSNISVICALAVEPSNQALAEVFYDNANITKQPKTQPWYYNDTGACSNDPLNETVPYYAIASTTKPSTTITLLIDRIINSTGNMEWRMNQQTFRANYNDPLLLLAQEQNTTYPPESNVYHTGSNQTVRLIVNNNSTSQHPMHLHGHVMSVLHQGPGYWDNVSLTNMQNPQRRDVQMLPPSGHIVLQYEAKNPGVWPFHCHIAWHLSQGLYVNLMEQADNITSMQIPSVIPEMCKNWNFYTSQDVVEQIDSGL</sequence>
<dbReference type="InterPro" id="IPR045087">
    <property type="entry name" value="Cu-oxidase_fam"/>
</dbReference>
<accession>A0AA39RAP5</accession>
<feature type="domain" description="Plastocyanin-like" evidence="7">
    <location>
        <begin position="449"/>
        <end position="567"/>
    </location>
</feature>
<comment type="similarity">
    <text evidence="1">Belongs to the multicopper oxidase family.</text>
</comment>
<keyword evidence="3" id="KW-0560">Oxidoreductase</keyword>
<evidence type="ECO:0000256" key="4">
    <source>
        <dbReference type="ARBA" id="ARBA00023008"/>
    </source>
</evidence>
<feature type="domain" description="Plastocyanin-like" evidence="8">
    <location>
        <begin position="80"/>
        <end position="196"/>
    </location>
</feature>
<reference evidence="9" key="1">
    <citation type="submission" date="2023-03" db="EMBL/GenBank/DDBJ databases">
        <title>Complete genome of Cladonia borealis.</title>
        <authorList>
            <person name="Park H."/>
        </authorList>
    </citation>
    <scope>NUCLEOTIDE SEQUENCE</scope>
    <source>
        <strain evidence="9">ANT050790</strain>
    </source>
</reference>
<dbReference type="CDD" id="cd13901">
    <property type="entry name" value="CuRO_3_MaLCC_like"/>
    <property type="match status" value="1"/>
</dbReference>
<evidence type="ECO:0008006" key="11">
    <source>
        <dbReference type="Google" id="ProtNLM"/>
    </source>
</evidence>
<protein>
    <recommendedName>
        <fullName evidence="11">Laccase</fullName>
    </recommendedName>
</protein>
<dbReference type="Gene3D" id="2.60.40.420">
    <property type="entry name" value="Cupredoxins - blue copper proteins"/>
    <property type="match status" value="3"/>
</dbReference>
<evidence type="ECO:0000259" key="6">
    <source>
        <dbReference type="Pfam" id="PF00394"/>
    </source>
</evidence>
<dbReference type="CDD" id="cd13854">
    <property type="entry name" value="CuRO_1_MaLCC_like"/>
    <property type="match status" value="1"/>
</dbReference>